<gene>
    <name evidence="2" type="ORF">CAEBREN_26365</name>
</gene>
<feature type="transmembrane region" description="Helical" evidence="1">
    <location>
        <begin position="162"/>
        <end position="187"/>
    </location>
</feature>
<accession>G0MT55</accession>
<dbReference type="OrthoDB" id="5831622at2759"/>
<evidence type="ECO:0000256" key="1">
    <source>
        <dbReference type="SAM" id="Phobius"/>
    </source>
</evidence>
<evidence type="ECO:0000313" key="2">
    <source>
        <dbReference type="EMBL" id="EGT43770.1"/>
    </source>
</evidence>
<dbReference type="eggNOG" id="ENOG502TH3Z">
    <property type="taxonomic scope" value="Eukaryota"/>
</dbReference>
<proteinExistence type="predicted"/>
<organism evidence="3">
    <name type="scientific">Caenorhabditis brenneri</name>
    <name type="common">Nematode worm</name>
    <dbReference type="NCBI Taxonomy" id="135651"/>
    <lineage>
        <taxon>Eukaryota</taxon>
        <taxon>Metazoa</taxon>
        <taxon>Ecdysozoa</taxon>
        <taxon>Nematoda</taxon>
        <taxon>Chromadorea</taxon>
        <taxon>Rhabditida</taxon>
        <taxon>Rhabditina</taxon>
        <taxon>Rhabditomorpha</taxon>
        <taxon>Rhabditoidea</taxon>
        <taxon>Rhabditidae</taxon>
        <taxon>Peloderinae</taxon>
        <taxon>Caenorhabditis</taxon>
    </lineage>
</organism>
<sequence>MIASIADLLVPVVGFIRKEIWQRSVFQCVHSYRYATVFFTVGGPFLERSDLAETLIAFRCAFISGTYGILNSHFIFRFMILRNNHFVARYFFPYGLLSAIFLVVFHIAAWGVVADYTMHPSEESRKYAKKSFEHAFGGNIEDVNMKITIFSESSADDVFRSWLGAIIVTILASYSVTLYFTLGYKIMIGLNKTSTSLSPKTTQMQKRLFMALFVQTVIPICVSFLPCILVLFGSAFRIDFAGWVNWISSVAVSTFPVLDPMAIIFCLPALRQRLFKRFGLEVPLNSNNQVQSISRI</sequence>
<evidence type="ECO:0000313" key="3">
    <source>
        <dbReference type="Proteomes" id="UP000008068"/>
    </source>
</evidence>
<keyword evidence="3" id="KW-1185">Reference proteome</keyword>
<dbReference type="PANTHER" id="PTHR45907:SF9">
    <property type="entry name" value="SERPENTINE RECEPTOR, CLASS J"/>
    <property type="match status" value="1"/>
</dbReference>
<dbReference type="InParanoid" id="G0MT55"/>
<keyword evidence="1" id="KW-1133">Transmembrane helix</keyword>
<feature type="transmembrane region" description="Helical" evidence="1">
    <location>
        <begin position="56"/>
        <end position="79"/>
    </location>
</feature>
<dbReference type="EMBL" id="GL379811">
    <property type="protein sequence ID" value="EGT43770.1"/>
    <property type="molecule type" value="Genomic_DNA"/>
</dbReference>
<keyword evidence="1" id="KW-0812">Transmembrane</keyword>
<dbReference type="OMA" id="THRYATM"/>
<reference evidence="3" key="1">
    <citation type="submission" date="2011-07" db="EMBL/GenBank/DDBJ databases">
        <authorList>
            <consortium name="Caenorhabditis brenneri Sequencing and Analysis Consortium"/>
            <person name="Wilson R.K."/>
        </authorList>
    </citation>
    <scope>NUCLEOTIDE SEQUENCE [LARGE SCALE GENOMIC DNA]</scope>
    <source>
        <strain evidence="3">PB2801</strain>
    </source>
</reference>
<feature type="transmembrane region" description="Helical" evidence="1">
    <location>
        <begin position="246"/>
        <end position="270"/>
    </location>
</feature>
<dbReference type="HOGENOM" id="CLU_036335_0_0_1"/>
<dbReference type="FunCoup" id="G0MT55">
    <property type="interactions" value="6"/>
</dbReference>
<dbReference type="Pfam" id="PF10319">
    <property type="entry name" value="7TM_GPCR_Srj"/>
    <property type="match status" value="1"/>
</dbReference>
<feature type="transmembrane region" description="Helical" evidence="1">
    <location>
        <begin position="91"/>
        <end position="113"/>
    </location>
</feature>
<dbReference type="PANTHER" id="PTHR45907">
    <property type="entry name" value="SERPENTINE RECEPTOR, CLASS J"/>
    <property type="match status" value="1"/>
</dbReference>
<dbReference type="AlphaFoldDB" id="G0MT55"/>
<name>G0MT55_CAEBE</name>
<dbReference type="InterPro" id="IPR019423">
    <property type="entry name" value="7TM_GPCR_serpentine_rcpt_Srj"/>
</dbReference>
<feature type="transmembrane region" description="Helical" evidence="1">
    <location>
        <begin position="208"/>
        <end position="234"/>
    </location>
</feature>
<dbReference type="Proteomes" id="UP000008068">
    <property type="component" value="Unassembled WGS sequence"/>
</dbReference>
<protein>
    <submittedName>
        <fullName evidence="2">Uncharacterized protein</fullName>
    </submittedName>
</protein>
<keyword evidence="1" id="KW-0472">Membrane</keyword>